<evidence type="ECO:0000313" key="1">
    <source>
        <dbReference type="EMBL" id="MDJ1483397.1"/>
    </source>
</evidence>
<dbReference type="EMBL" id="JASJOS010000011">
    <property type="protein sequence ID" value="MDJ1483397.1"/>
    <property type="molecule type" value="Genomic_DNA"/>
</dbReference>
<dbReference type="Proteomes" id="UP001241110">
    <property type="component" value="Unassembled WGS sequence"/>
</dbReference>
<evidence type="ECO:0000313" key="2">
    <source>
        <dbReference type="Proteomes" id="UP001241110"/>
    </source>
</evidence>
<dbReference type="RefSeq" id="WP_313983181.1">
    <property type="nucleotide sequence ID" value="NZ_JASJOS010000011.1"/>
</dbReference>
<gene>
    <name evidence="1" type="ORF">QNI16_23055</name>
</gene>
<organism evidence="1 2">
    <name type="scientific">Xanthocytophaga flava</name>
    <dbReference type="NCBI Taxonomy" id="3048013"/>
    <lineage>
        <taxon>Bacteria</taxon>
        <taxon>Pseudomonadati</taxon>
        <taxon>Bacteroidota</taxon>
        <taxon>Cytophagia</taxon>
        <taxon>Cytophagales</taxon>
        <taxon>Rhodocytophagaceae</taxon>
        <taxon>Xanthocytophaga</taxon>
    </lineage>
</organism>
<dbReference type="AlphaFoldDB" id="A0AAE3QQ29"/>
<reference evidence="1" key="1">
    <citation type="submission" date="2023-05" db="EMBL/GenBank/DDBJ databases">
        <authorList>
            <person name="Zhang X."/>
        </authorList>
    </citation>
    <scope>NUCLEOTIDE SEQUENCE</scope>
    <source>
        <strain evidence="1">YF14B1</strain>
    </source>
</reference>
<comment type="caution">
    <text evidence="1">The sequence shown here is derived from an EMBL/GenBank/DDBJ whole genome shotgun (WGS) entry which is preliminary data.</text>
</comment>
<name>A0AAE3QQ29_9BACT</name>
<protein>
    <submittedName>
        <fullName evidence="1">Uncharacterized protein</fullName>
    </submittedName>
</protein>
<sequence length="180" mass="20849">MVYTLVVYYKSWNVQLLDEYGMTITVLTKEKAPNQTSFWSFLFPSMCYQTAFLEKNLTIQKEEGQTSVLYDEHPVGYISFPTLSLSGYICTIYLEDQEYRLIRKIFSTEEFRIVKHKSDLVITFTHIQFQEDTSILSGFFNFSDTFNLALGVYDPSLSQESILQLTLLAGYCIKSVYSST</sequence>
<proteinExistence type="predicted"/>
<accession>A0AAE3QQ29</accession>